<reference evidence="7" key="1">
    <citation type="submission" date="2015-09" db="EMBL/GenBank/DDBJ databases">
        <authorList>
            <person name="Graham D.E."/>
            <person name="Mahan K.M."/>
            <person name="Klingeman D.M."/>
            <person name="Fida T."/>
            <person name="Giannone R.J."/>
            <person name="Hettich R.L."/>
            <person name="Parry R.J."/>
            <person name="Spain J.C."/>
        </authorList>
    </citation>
    <scope>NUCLEOTIDE SEQUENCE [LARGE SCALE GENOMIC DNA]</scope>
    <source>
        <strain evidence="7">JCM 4701</strain>
    </source>
</reference>
<protein>
    <submittedName>
        <fullName evidence="6">Creatinine amidohydrolase</fullName>
    </submittedName>
</protein>
<dbReference type="Proteomes" id="UP000236047">
    <property type="component" value="Unassembled WGS sequence"/>
</dbReference>
<dbReference type="RefSeq" id="WP_102923484.1">
    <property type="nucleotide sequence ID" value="NZ_LJSN01000002.1"/>
</dbReference>
<organism evidence="6 7">
    <name type="scientific">Streptomyces noursei</name>
    <name type="common">Streptomyces albulus</name>
    <dbReference type="NCBI Taxonomy" id="1971"/>
    <lineage>
        <taxon>Bacteria</taxon>
        <taxon>Bacillati</taxon>
        <taxon>Actinomycetota</taxon>
        <taxon>Actinomycetes</taxon>
        <taxon>Kitasatosporales</taxon>
        <taxon>Streptomycetaceae</taxon>
        <taxon>Streptomyces</taxon>
    </lineage>
</organism>
<keyword evidence="2" id="KW-0479">Metal-binding</keyword>
<evidence type="ECO:0000256" key="5">
    <source>
        <dbReference type="ARBA" id="ARBA00024029"/>
    </source>
</evidence>
<comment type="similarity">
    <text evidence="5">Belongs to the creatininase superfamily.</text>
</comment>
<comment type="cofactor">
    <cofactor evidence="1">
        <name>Zn(2+)</name>
        <dbReference type="ChEBI" id="CHEBI:29105"/>
    </cofactor>
</comment>
<dbReference type="PANTHER" id="PTHR35005:SF1">
    <property type="entry name" value="2-AMINO-5-FORMYLAMINO-6-RIBOSYLAMINOPYRIMIDIN-4(3H)-ONE 5'-MONOPHOSPHATE DEFORMYLASE"/>
    <property type="match status" value="1"/>
</dbReference>
<sequence>MPTTAPDHRSSPAGLLSHTTEDVRAGRPRLALLPIGSFEQHGAHLPLTTDTLIACAVAAEIAARHEVLLLPPLTVSCSHEHADWPGTVSISARTLHAVVTDIAASLHRSGVRALVLVNGHGGNYVLRNVVQESAAGDGIRMALFPGPADWAAARERAGLETSAHDDMHAGETETSILLHTHPEVVRDGYATADHRADERPHLLTLGMAAYTASGVIGRPSLASAEKGRELLAGLAQAFDAYPEVCGVRGG</sequence>
<dbReference type="GO" id="GO:0016811">
    <property type="term" value="F:hydrolase activity, acting on carbon-nitrogen (but not peptide) bonds, in linear amides"/>
    <property type="evidence" value="ECO:0007669"/>
    <property type="project" value="TreeGrafter"/>
</dbReference>
<gene>
    <name evidence="6" type="ORF">AOB60_10010</name>
</gene>
<keyword evidence="4" id="KW-0862">Zinc</keyword>
<comment type="caution">
    <text evidence="6">The sequence shown here is derived from an EMBL/GenBank/DDBJ whole genome shotgun (WGS) entry which is preliminary data.</text>
</comment>
<evidence type="ECO:0000313" key="7">
    <source>
        <dbReference type="Proteomes" id="UP000236047"/>
    </source>
</evidence>
<dbReference type="InterPro" id="IPR003785">
    <property type="entry name" value="Creatininase/forma_Hydrolase"/>
</dbReference>
<keyword evidence="7" id="KW-1185">Reference proteome</keyword>
<evidence type="ECO:0000256" key="2">
    <source>
        <dbReference type="ARBA" id="ARBA00022723"/>
    </source>
</evidence>
<evidence type="ECO:0000256" key="3">
    <source>
        <dbReference type="ARBA" id="ARBA00022801"/>
    </source>
</evidence>
<evidence type="ECO:0000313" key="6">
    <source>
        <dbReference type="EMBL" id="PNE41059.1"/>
    </source>
</evidence>
<dbReference type="EMBL" id="LJSN01000002">
    <property type="protein sequence ID" value="PNE41059.1"/>
    <property type="molecule type" value="Genomic_DNA"/>
</dbReference>
<dbReference type="SUPFAM" id="SSF102215">
    <property type="entry name" value="Creatininase"/>
    <property type="match status" value="1"/>
</dbReference>
<proteinExistence type="inferred from homology"/>
<dbReference type="AlphaFoldDB" id="A0A2N8PJ55"/>
<dbReference type="GO" id="GO:0009231">
    <property type="term" value="P:riboflavin biosynthetic process"/>
    <property type="evidence" value="ECO:0007669"/>
    <property type="project" value="TreeGrafter"/>
</dbReference>
<keyword evidence="3 6" id="KW-0378">Hydrolase</keyword>
<dbReference type="Gene3D" id="3.40.50.10310">
    <property type="entry name" value="Creatininase"/>
    <property type="match status" value="1"/>
</dbReference>
<dbReference type="InterPro" id="IPR024087">
    <property type="entry name" value="Creatininase-like_sf"/>
</dbReference>
<dbReference type="GO" id="GO:0046872">
    <property type="term" value="F:metal ion binding"/>
    <property type="evidence" value="ECO:0007669"/>
    <property type="project" value="UniProtKB-KW"/>
</dbReference>
<evidence type="ECO:0000256" key="1">
    <source>
        <dbReference type="ARBA" id="ARBA00001947"/>
    </source>
</evidence>
<name>A0A2N8PJ55_STRNR</name>
<dbReference type="Pfam" id="PF02633">
    <property type="entry name" value="Creatininase"/>
    <property type="match status" value="1"/>
</dbReference>
<accession>A0A2N8PJ55</accession>
<evidence type="ECO:0000256" key="4">
    <source>
        <dbReference type="ARBA" id="ARBA00022833"/>
    </source>
</evidence>
<dbReference type="PANTHER" id="PTHR35005">
    <property type="entry name" value="3-DEHYDRO-SCYLLO-INOSOSE HYDROLASE"/>
    <property type="match status" value="1"/>
</dbReference>